<evidence type="ECO:0000256" key="6">
    <source>
        <dbReference type="ARBA" id="ARBA00022892"/>
    </source>
</evidence>
<evidence type="ECO:0000256" key="4">
    <source>
        <dbReference type="ARBA" id="ARBA00022448"/>
    </source>
</evidence>
<dbReference type="CDD" id="cd14942">
    <property type="entry name" value="TRAPPC3_bet3"/>
    <property type="match status" value="1"/>
</dbReference>
<dbReference type="Pfam" id="PF04051">
    <property type="entry name" value="TRAPP"/>
    <property type="match status" value="1"/>
</dbReference>
<keyword evidence="5" id="KW-0256">Endoplasmic reticulum</keyword>
<name>U6M2T9_EIMMA</name>
<dbReference type="GeneID" id="25337568"/>
<comment type="subcellular location">
    <subcellularLocation>
        <location evidence="2">Endoplasmic reticulum</location>
    </subcellularLocation>
    <subcellularLocation>
        <location evidence="1">Golgi apparatus</location>
        <location evidence="1">cis-Golgi network</location>
    </subcellularLocation>
</comment>
<evidence type="ECO:0000256" key="2">
    <source>
        <dbReference type="ARBA" id="ARBA00004240"/>
    </source>
</evidence>
<dbReference type="VEuPathDB" id="ToxoDB:EMWEY_00035820"/>
<reference evidence="9" key="1">
    <citation type="submission" date="2013-10" db="EMBL/GenBank/DDBJ databases">
        <title>Genomic analysis of the causative agents of coccidiosis in chickens.</title>
        <authorList>
            <person name="Reid A.J."/>
            <person name="Blake D."/>
            <person name="Billington K."/>
            <person name="Browne H."/>
            <person name="Dunn M."/>
            <person name="Hung S."/>
            <person name="Kawahara F."/>
            <person name="Miranda-Saavedra D."/>
            <person name="Mourier T."/>
            <person name="Nagra H."/>
            <person name="Otto T.D."/>
            <person name="Rawlings N."/>
            <person name="Sanchez A."/>
            <person name="Sanders M."/>
            <person name="Subramaniam C."/>
            <person name="Tay Y."/>
            <person name="Dear P."/>
            <person name="Doerig C."/>
            <person name="Gruber A."/>
            <person name="Parkinson J."/>
            <person name="Shirley M."/>
            <person name="Wan K.L."/>
            <person name="Berriman M."/>
            <person name="Tomley F."/>
            <person name="Pain A."/>
        </authorList>
    </citation>
    <scope>NUCLEOTIDE SEQUENCE [LARGE SCALE GENOMIC DNA]</scope>
    <source>
        <strain evidence="9">Weybridge</strain>
    </source>
</reference>
<evidence type="ECO:0000256" key="7">
    <source>
        <dbReference type="ARBA" id="ARBA00023034"/>
    </source>
</evidence>
<dbReference type="InterPro" id="IPR007194">
    <property type="entry name" value="TRAPP_component"/>
</dbReference>
<dbReference type="GO" id="GO:0048193">
    <property type="term" value="P:Golgi vesicle transport"/>
    <property type="evidence" value="ECO:0007669"/>
    <property type="project" value="InterPro"/>
</dbReference>
<proteinExistence type="inferred from homology"/>
<dbReference type="OMA" id="MVQMQVQ"/>
<keyword evidence="4" id="KW-0813">Transport</keyword>
<dbReference type="GO" id="GO:0030008">
    <property type="term" value="C:TRAPP complex"/>
    <property type="evidence" value="ECO:0007669"/>
    <property type="project" value="InterPro"/>
</dbReference>
<dbReference type="OrthoDB" id="10262857at2759"/>
<dbReference type="GO" id="GO:0005783">
    <property type="term" value="C:endoplasmic reticulum"/>
    <property type="evidence" value="ECO:0007669"/>
    <property type="project" value="UniProtKB-SubCell"/>
</dbReference>
<keyword evidence="6" id="KW-0931">ER-Golgi transport</keyword>
<dbReference type="Proteomes" id="UP000030763">
    <property type="component" value="Unassembled WGS sequence"/>
</dbReference>
<evidence type="ECO:0000256" key="5">
    <source>
        <dbReference type="ARBA" id="ARBA00022824"/>
    </source>
</evidence>
<evidence type="ECO:0000256" key="8">
    <source>
        <dbReference type="SAM" id="Coils"/>
    </source>
</evidence>
<dbReference type="EMBL" id="HG719271">
    <property type="protein sequence ID" value="CDJ57393.1"/>
    <property type="molecule type" value="Genomic_DNA"/>
</dbReference>
<dbReference type="RefSeq" id="XP_013334041.1">
    <property type="nucleotide sequence ID" value="XM_013478587.1"/>
</dbReference>
<dbReference type="InterPro" id="IPR016721">
    <property type="entry name" value="Bet3"/>
</dbReference>
<dbReference type="GO" id="GO:0005794">
    <property type="term" value="C:Golgi apparatus"/>
    <property type="evidence" value="ECO:0007669"/>
    <property type="project" value="UniProtKB-SubCell"/>
</dbReference>
<dbReference type="FunFam" id="3.30.1380.20:FF:000001">
    <property type="entry name" value="Trafficking protein particle complex subunit BET3"/>
    <property type="match status" value="1"/>
</dbReference>
<gene>
    <name evidence="9" type="ORF">EMWEY_00035820</name>
</gene>
<accession>U6M2T9</accession>
<protein>
    <submittedName>
        <fullName evidence="9">Trafficking protein particle complex subunit 3, putative</fullName>
    </submittedName>
</protein>
<evidence type="ECO:0000256" key="1">
    <source>
        <dbReference type="ARBA" id="ARBA00004222"/>
    </source>
</evidence>
<comment type="similarity">
    <text evidence="3">Belongs to the TRAPP small subunits family. BET3 subfamily.</text>
</comment>
<dbReference type="GO" id="GO:0016236">
    <property type="term" value="P:macroautophagy"/>
    <property type="evidence" value="ECO:0007669"/>
    <property type="project" value="UniProtKB-ARBA"/>
</dbReference>
<organism evidence="9 10">
    <name type="scientific">Eimeria maxima</name>
    <name type="common">Coccidian parasite</name>
    <dbReference type="NCBI Taxonomy" id="5804"/>
    <lineage>
        <taxon>Eukaryota</taxon>
        <taxon>Sar</taxon>
        <taxon>Alveolata</taxon>
        <taxon>Apicomplexa</taxon>
        <taxon>Conoidasida</taxon>
        <taxon>Coccidia</taxon>
        <taxon>Eucoccidiorida</taxon>
        <taxon>Eimeriorina</taxon>
        <taxon>Eimeriidae</taxon>
        <taxon>Eimeria</taxon>
    </lineage>
</organism>
<keyword evidence="7" id="KW-0333">Golgi apparatus</keyword>
<dbReference type="AlphaFoldDB" id="U6M2T9"/>
<reference evidence="9" key="2">
    <citation type="submission" date="2013-10" db="EMBL/GenBank/DDBJ databases">
        <authorList>
            <person name="Aslett M."/>
        </authorList>
    </citation>
    <scope>NUCLEOTIDE SEQUENCE [LARGE SCALE GENOMIC DNA]</scope>
    <source>
        <strain evidence="9">Weybridge</strain>
    </source>
</reference>
<evidence type="ECO:0000256" key="3">
    <source>
        <dbReference type="ARBA" id="ARBA00006218"/>
    </source>
</evidence>
<dbReference type="InterPro" id="IPR024096">
    <property type="entry name" value="NO_sig/Golgi_transp_ligand-bd"/>
</dbReference>
<keyword evidence="8" id="KW-0175">Coiled coil</keyword>
<dbReference type="PIRSF" id="PIRSF018293">
    <property type="entry name" value="TRAPP_I_complex_Bet3"/>
    <property type="match status" value="1"/>
</dbReference>
<sequence>MKVAASVATAAAESAAAESAAAESARAAGFTTMSKEKYQKQWEAISHKIEKANSELLCLTYGSLVSQLLKDFEQVEAVNAQLEKMGYNIGVRLVDEFLAKANIGACESFRETAEVIAKLGLRMFLGVSGEVVATGRDDRSFSLILHANPLADFVDLPHSLSSLCYSNLICGVIRGALEQLRMRVSCYFVKDMLKGDDVYEIRLELKELMKEEFQDDDDA</sequence>
<feature type="coiled-coil region" evidence="8">
    <location>
        <begin position="35"/>
        <end position="85"/>
    </location>
</feature>
<dbReference type="SUPFAM" id="SSF111126">
    <property type="entry name" value="Ligand-binding domain in the NO signalling and Golgi transport"/>
    <property type="match status" value="1"/>
</dbReference>
<dbReference type="Gene3D" id="3.30.1380.20">
    <property type="entry name" value="Trafficking protein particle complex subunit 3"/>
    <property type="match status" value="1"/>
</dbReference>
<keyword evidence="10" id="KW-1185">Reference proteome</keyword>
<evidence type="ECO:0000313" key="10">
    <source>
        <dbReference type="Proteomes" id="UP000030763"/>
    </source>
</evidence>
<dbReference type="PANTHER" id="PTHR13048">
    <property type="entry name" value="TRAFFICKING PROTEIN PARTICLE COMPLEX SUBUNIT 3"/>
    <property type="match status" value="1"/>
</dbReference>
<evidence type="ECO:0000313" key="9">
    <source>
        <dbReference type="EMBL" id="CDJ57393.1"/>
    </source>
</evidence>